<dbReference type="PATRIC" id="fig|1246995.3.peg.6039"/>
<dbReference type="AlphaFoldDB" id="U5W5D7"/>
<evidence type="ECO:0000313" key="1">
    <source>
        <dbReference type="EMBL" id="AGZ44222.1"/>
    </source>
</evidence>
<organism evidence="1 2">
    <name type="scientific">Actinoplanes friuliensis DSM 7358</name>
    <dbReference type="NCBI Taxonomy" id="1246995"/>
    <lineage>
        <taxon>Bacteria</taxon>
        <taxon>Bacillati</taxon>
        <taxon>Actinomycetota</taxon>
        <taxon>Actinomycetes</taxon>
        <taxon>Micromonosporales</taxon>
        <taxon>Micromonosporaceae</taxon>
        <taxon>Actinoplanes</taxon>
    </lineage>
</organism>
<accession>U5W5D7</accession>
<proteinExistence type="predicted"/>
<protein>
    <submittedName>
        <fullName evidence="1">Uncharacterized protein</fullName>
    </submittedName>
</protein>
<keyword evidence="2" id="KW-1185">Reference proteome</keyword>
<evidence type="ECO:0000313" key="2">
    <source>
        <dbReference type="Proteomes" id="UP000017746"/>
    </source>
</evidence>
<dbReference type="HOGENOM" id="CLU_1691743_0_0_11"/>
<name>U5W5D7_9ACTN</name>
<dbReference type="OrthoDB" id="3289565at2"/>
<dbReference type="Proteomes" id="UP000017746">
    <property type="component" value="Chromosome"/>
</dbReference>
<reference evidence="1 2" key="1">
    <citation type="journal article" date="2014" name="J. Biotechnol.">
        <title>Complete genome sequence of the actinobacterium Actinoplanes friuliensis HAG 010964, producer of the lipopeptide antibiotic friulimycin.</title>
        <authorList>
            <person name="Ruckert C."/>
            <person name="Szczepanowski R."/>
            <person name="Albersmeier A."/>
            <person name="Goesmann A."/>
            <person name="Fischer N."/>
            <person name="Steinkamper A."/>
            <person name="Puhler A."/>
            <person name="Biener R."/>
            <person name="Schwartz D."/>
            <person name="Kalinowski J."/>
        </authorList>
    </citation>
    <scope>NUCLEOTIDE SEQUENCE [LARGE SCALE GENOMIC DNA]</scope>
    <source>
        <strain evidence="1 2">DSM 7358</strain>
    </source>
</reference>
<dbReference type="KEGG" id="afs:AFR_29805"/>
<sequence length="159" mass="17286">MTDASVHLAAQPRLDTLVTEFHSDAQRLRTDFAGTAWIGDIPDPASGMMGASYQRRSVDSQLFLPDTHWYTAEELDDAEVQVAVGLLQVPGTTQGTQGLVGAIADPGVDFFEHPEQDDRVGICLTLRGQIWSNVGLSYRITVLCRPESLIRSSTTVTPA</sequence>
<dbReference type="EMBL" id="CP006272">
    <property type="protein sequence ID" value="AGZ44222.1"/>
    <property type="molecule type" value="Genomic_DNA"/>
</dbReference>
<dbReference type="RefSeq" id="WP_023560559.1">
    <property type="nucleotide sequence ID" value="NC_022657.1"/>
</dbReference>
<gene>
    <name evidence="1" type="ORF">AFR_29805</name>
</gene>